<organism evidence="1 2">
    <name type="scientific">Maribacter dokdonensis</name>
    <dbReference type="NCBI Taxonomy" id="320912"/>
    <lineage>
        <taxon>Bacteria</taxon>
        <taxon>Pseudomonadati</taxon>
        <taxon>Bacteroidota</taxon>
        <taxon>Flavobacteriia</taxon>
        <taxon>Flavobacteriales</taxon>
        <taxon>Flavobacteriaceae</taxon>
        <taxon>Maribacter</taxon>
    </lineage>
</organism>
<gene>
    <name evidence="1" type="ORF">SAMN05192540_2251</name>
</gene>
<dbReference type="InterPro" id="IPR026341">
    <property type="entry name" value="T9SS_type_B"/>
</dbReference>
<protein>
    <submittedName>
        <fullName evidence="1">Gliding motility-associated C-terminal domain-containing protein</fullName>
    </submittedName>
</protein>
<dbReference type="EMBL" id="FNTB01000001">
    <property type="protein sequence ID" value="SEC06141.1"/>
    <property type="molecule type" value="Genomic_DNA"/>
</dbReference>
<proteinExistence type="predicted"/>
<evidence type="ECO:0000313" key="1">
    <source>
        <dbReference type="EMBL" id="SEC06141.1"/>
    </source>
</evidence>
<reference evidence="1 2" key="1">
    <citation type="submission" date="2016-10" db="EMBL/GenBank/DDBJ databases">
        <authorList>
            <person name="de Groot N.N."/>
        </authorList>
    </citation>
    <scope>NUCLEOTIDE SEQUENCE [LARGE SCALE GENOMIC DNA]</scope>
    <source>
        <strain evidence="1 2">MAR_2009_71</strain>
    </source>
</reference>
<dbReference type="RefSeq" id="WP_074672731.1">
    <property type="nucleotide sequence ID" value="NZ_FNTB01000001.1"/>
</dbReference>
<dbReference type="Pfam" id="PF13585">
    <property type="entry name" value="CHU_C"/>
    <property type="match status" value="1"/>
</dbReference>
<dbReference type="NCBIfam" id="TIGR04131">
    <property type="entry name" value="Bac_Flav_CTERM"/>
    <property type="match status" value="1"/>
</dbReference>
<dbReference type="AlphaFoldDB" id="A0A1H4PFM5"/>
<dbReference type="Proteomes" id="UP000183038">
    <property type="component" value="Unassembled WGS sequence"/>
</dbReference>
<dbReference type="SUPFAM" id="SSF49265">
    <property type="entry name" value="Fibronectin type III"/>
    <property type="match status" value="1"/>
</dbReference>
<dbReference type="InterPro" id="IPR036116">
    <property type="entry name" value="FN3_sf"/>
</dbReference>
<sequence length="589" mass="64499">MKEIWDIRLPQLLALPILFVALFFTSLKSIAQECPSLLNPTAGAISVPVNSPITWEAVTGVPGYIISLGTTAGGNDIVNERNVGTSTSFSPPTGLPENTEIFVTITLFFFNQQNIVCDTQSFTTAALTEVPDCVPSTLPSNNANNINTSTNISWSAASGASGYILSIGTTLNGSEILNNLDIGNNLSYNPPTDLPSEANIFVNIIPYNGIGMAMGCNTVIFTTAEAAILPQCTSMINPFDGETNVPLDKFLEWNPVPNATGYRVSIGTSPFETNILENAILFKNSTVIIDLEPNRTFFISIIPFNEAGEAIGCSQETFSTILGCGPYFDPISGDLIVLNPQLTFPDTISICDGNELNRITATDEADGYRWYQLDERGNESLLSSSSEVFIDTEGKYIYEAYVILEDSRSTFECSSSKMFEVTISEAPKIEDVSVDIGANSLNYIINTTTPGNYEFALDNENGPYQDSNRFNNISLENHTVYVRDKEGCGTAQWQVEQDLTVNGFPKFFTPNGDGVNDFWRFIPPTEIGESNISVIYIYDKFGSLLAQLSPNTKGWNGIFNGRPLPESDYWFKALTISNKEVKGHFSLKR</sequence>
<accession>A0A1H4PFM5</accession>
<name>A0A1H4PFM5_9FLAO</name>
<evidence type="ECO:0000313" key="2">
    <source>
        <dbReference type="Proteomes" id="UP000183038"/>
    </source>
</evidence>
<dbReference type="OrthoDB" id="9813840at2"/>